<dbReference type="PROSITE" id="PS01124">
    <property type="entry name" value="HTH_ARAC_FAMILY_2"/>
    <property type="match status" value="1"/>
</dbReference>
<dbReference type="SMART" id="SM00342">
    <property type="entry name" value="HTH_ARAC"/>
    <property type="match status" value="1"/>
</dbReference>
<name>A0A1M6B566_9FIRM</name>
<protein>
    <submittedName>
        <fullName evidence="5">AraC-type DNA-binding protein</fullName>
    </submittedName>
</protein>
<dbReference type="InterPro" id="IPR018060">
    <property type="entry name" value="HTH_AraC"/>
</dbReference>
<evidence type="ECO:0000313" key="5">
    <source>
        <dbReference type="EMBL" id="SHI43845.1"/>
    </source>
</evidence>
<evidence type="ECO:0000256" key="3">
    <source>
        <dbReference type="ARBA" id="ARBA00023163"/>
    </source>
</evidence>
<dbReference type="GO" id="GO:0003700">
    <property type="term" value="F:DNA-binding transcription factor activity"/>
    <property type="evidence" value="ECO:0007669"/>
    <property type="project" value="InterPro"/>
</dbReference>
<dbReference type="PANTHER" id="PTHR43280:SF2">
    <property type="entry name" value="HTH-TYPE TRANSCRIPTIONAL REGULATOR EXSA"/>
    <property type="match status" value="1"/>
</dbReference>
<gene>
    <name evidence="5" type="ORF">SAMN02745176_00277</name>
</gene>
<dbReference type="Gene3D" id="1.10.10.60">
    <property type="entry name" value="Homeodomain-like"/>
    <property type="match status" value="1"/>
</dbReference>
<dbReference type="InterPro" id="IPR046532">
    <property type="entry name" value="DUF6597"/>
</dbReference>
<dbReference type="STRING" id="1122184.SAMN02745176_00277"/>
<sequence>MIDVDFCINSDKAIITEYKNHCYFMPHILLRKYISHYTITYSYSLNGSTNNEPSDELTIIPDGSGCIIFEFDGRELDGICWGPTSKLVRVKQVDSSHDERMFFIEFLPGGLHALTGIHQKELKDMQCPFYDIDSKLSKSLRNAIEFSKTADELVFKVDSILIQAMEGNRKNLRYILSVIDKIKHTGGTIPIKKLAESEYISERQLNRVFEETIGLSPKMFSRLVRINKAIKTYKDCIMSNFTYIAYESGFFDQSHLIREFNEFCGTTPSNFIKNMSVFYNEPFKY</sequence>
<feature type="domain" description="HTH araC/xylS-type" evidence="4">
    <location>
        <begin position="169"/>
        <end position="274"/>
    </location>
</feature>
<evidence type="ECO:0000256" key="1">
    <source>
        <dbReference type="ARBA" id="ARBA00023015"/>
    </source>
</evidence>
<dbReference type="Proteomes" id="UP000184442">
    <property type="component" value="Unassembled WGS sequence"/>
</dbReference>
<dbReference type="GO" id="GO:0043565">
    <property type="term" value="F:sequence-specific DNA binding"/>
    <property type="evidence" value="ECO:0007669"/>
    <property type="project" value="InterPro"/>
</dbReference>
<evidence type="ECO:0000256" key="2">
    <source>
        <dbReference type="ARBA" id="ARBA00023125"/>
    </source>
</evidence>
<evidence type="ECO:0000313" key="6">
    <source>
        <dbReference type="Proteomes" id="UP000184442"/>
    </source>
</evidence>
<keyword evidence="2 5" id="KW-0238">DNA-binding</keyword>
<organism evidence="5 6">
    <name type="scientific">Lutispora thermophila DSM 19022</name>
    <dbReference type="NCBI Taxonomy" id="1122184"/>
    <lineage>
        <taxon>Bacteria</taxon>
        <taxon>Bacillati</taxon>
        <taxon>Bacillota</taxon>
        <taxon>Clostridia</taxon>
        <taxon>Lutisporales</taxon>
        <taxon>Lutisporaceae</taxon>
        <taxon>Lutispora</taxon>
    </lineage>
</organism>
<evidence type="ECO:0000259" key="4">
    <source>
        <dbReference type="PROSITE" id="PS01124"/>
    </source>
</evidence>
<keyword evidence="1" id="KW-0805">Transcription regulation</keyword>
<dbReference type="InterPro" id="IPR009057">
    <property type="entry name" value="Homeodomain-like_sf"/>
</dbReference>
<keyword evidence="6" id="KW-1185">Reference proteome</keyword>
<dbReference type="RefSeq" id="WP_073023702.1">
    <property type="nucleotide sequence ID" value="NZ_FQZS01000003.1"/>
</dbReference>
<accession>A0A1M6B566</accession>
<dbReference type="SUPFAM" id="SSF46689">
    <property type="entry name" value="Homeodomain-like"/>
    <property type="match status" value="1"/>
</dbReference>
<proteinExistence type="predicted"/>
<dbReference type="Pfam" id="PF20240">
    <property type="entry name" value="DUF6597"/>
    <property type="match status" value="1"/>
</dbReference>
<dbReference type="OrthoDB" id="323290at2"/>
<reference evidence="5 6" key="1">
    <citation type="submission" date="2016-11" db="EMBL/GenBank/DDBJ databases">
        <authorList>
            <person name="Jaros S."/>
            <person name="Januszkiewicz K."/>
            <person name="Wedrychowicz H."/>
        </authorList>
    </citation>
    <scope>NUCLEOTIDE SEQUENCE [LARGE SCALE GENOMIC DNA]</scope>
    <source>
        <strain evidence="5 6">DSM 19022</strain>
    </source>
</reference>
<keyword evidence="3" id="KW-0804">Transcription</keyword>
<dbReference type="PANTHER" id="PTHR43280">
    <property type="entry name" value="ARAC-FAMILY TRANSCRIPTIONAL REGULATOR"/>
    <property type="match status" value="1"/>
</dbReference>
<dbReference type="Pfam" id="PF12833">
    <property type="entry name" value="HTH_18"/>
    <property type="match status" value="1"/>
</dbReference>
<dbReference type="AlphaFoldDB" id="A0A1M6B566"/>
<dbReference type="EMBL" id="FQZS01000003">
    <property type="protein sequence ID" value="SHI43845.1"/>
    <property type="molecule type" value="Genomic_DNA"/>
</dbReference>